<organism evidence="2 3">
    <name type="scientific">Blautia hominis</name>
    <dbReference type="NCBI Taxonomy" id="2025493"/>
    <lineage>
        <taxon>Bacteria</taxon>
        <taxon>Bacillati</taxon>
        <taxon>Bacillota</taxon>
        <taxon>Clostridia</taxon>
        <taxon>Lachnospirales</taxon>
        <taxon>Lachnospiraceae</taxon>
        <taxon>Blautia</taxon>
    </lineage>
</organism>
<sequence length="223" mass="23840">MEIVKLIGVAIIVLGFALKLDVLAVVLVAGIVTGIVSGLDFFYILEIIGTSFVNNRLMSIFLIMFPVIAIIEHFGMKERAAYLIGKIKDASAGKVLSLWIVIRSLASAMNIRIGGHVQFIRPLILPMTTAAAEASKGSRLTEKEDEKVKGLSAASENYGNFFAQNCFPAASGVVLIQSGLAVAGYDVTLSSIASASISVMIISIILTMVQVFLFDRQVKGGKK</sequence>
<reference evidence="2 3" key="1">
    <citation type="submission" date="2024-04" db="EMBL/GenBank/DDBJ databases">
        <title>Defined microbial consortia suppress multidrug-resistant proinflammatory Enterobacteriaceae via ecological control.</title>
        <authorList>
            <person name="Furuichi M."/>
            <person name="Kawaguchi T."/>
            <person name="Pust M."/>
            <person name="Yasuma K."/>
            <person name="Plichta D."/>
            <person name="Hasegawa N."/>
            <person name="Ohya T."/>
            <person name="Bhattarai S."/>
            <person name="Sasajima S."/>
            <person name="Aoto Y."/>
            <person name="Tuganbaev T."/>
            <person name="Yaginuma M."/>
            <person name="Ueda M."/>
            <person name="Okahashi N."/>
            <person name="Amafuji K."/>
            <person name="Kiridooshi Y."/>
            <person name="Sugita K."/>
            <person name="Strazar M."/>
            <person name="Skelly A."/>
            <person name="Suda W."/>
            <person name="Hattori M."/>
            <person name="Nakamoto N."/>
            <person name="Caballero S."/>
            <person name="Norman J."/>
            <person name="Olle B."/>
            <person name="Tanoue T."/>
            <person name="Arita M."/>
            <person name="Bucci V."/>
            <person name="Atarashi K."/>
            <person name="Xavier R."/>
            <person name="Honda K."/>
        </authorList>
    </citation>
    <scope>NUCLEOTIDE SEQUENCE [LARGE SCALE GENOMIC DNA]</scope>
    <source>
        <strain evidence="3">k04-0078-D8-1</strain>
    </source>
</reference>
<accession>A0ABQ0B3D7</accession>
<protein>
    <submittedName>
        <fullName evidence="2">DUF969 domain-containing protein</fullName>
    </submittedName>
</protein>
<dbReference type="Pfam" id="PF06149">
    <property type="entry name" value="DUF969"/>
    <property type="match status" value="1"/>
</dbReference>
<feature type="transmembrane region" description="Helical" evidence="1">
    <location>
        <begin position="22"/>
        <end position="45"/>
    </location>
</feature>
<keyword evidence="1" id="KW-1133">Transmembrane helix</keyword>
<comment type="caution">
    <text evidence="2">The sequence shown here is derived from an EMBL/GenBank/DDBJ whole genome shotgun (WGS) entry which is preliminary data.</text>
</comment>
<dbReference type="EMBL" id="BAABYW010000001">
    <property type="protein sequence ID" value="GAA6405966.1"/>
    <property type="molecule type" value="Genomic_DNA"/>
</dbReference>
<keyword evidence="1" id="KW-0812">Transmembrane</keyword>
<proteinExistence type="predicted"/>
<gene>
    <name evidence="2" type="ORF">K040078D81_00830</name>
</gene>
<dbReference type="RefSeq" id="WP_256162334.1">
    <property type="nucleotide sequence ID" value="NZ_BAABYW010000001.1"/>
</dbReference>
<feature type="transmembrane region" description="Helical" evidence="1">
    <location>
        <begin position="57"/>
        <end position="76"/>
    </location>
</feature>
<keyword evidence="1" id="KW-0472">Membrane</keyword>
<evidence type="ECO:0000313" key="2">
    <source>
        <dbReference type="EMBL" id="GAA6405966.1"/>
    </source>
</evidence>
<evidence type="ECO:0000256" key="1">
    <source>
        <dbReference type="SAM" id="Phobius"/>
    </source>
</evidence>
<name>A0ABQ0B3D7_9FIRM</name>
<dbReference type="InterPro" id="IPR010374">
    <property type="entry name" value="DUF969"/>
</dbReference>
<feature type="transmembrane region" description="Helical" evidence="1">
    <location>
        <begin position="191"/>
        <end position="214"/>
    </location>
</feature>
<keyword evidence="3" id="KW-1185">Reference proteome</keyword>
<dbReference type="Proteomes" id="UP001600943">
    <property type="component" value="Unassembled WGS sequence"/>
</dbReference>
<evidence type="ECO:0000313" key="3">
    <source>
        <dbReference type="Proteomes" id="UP001600943"/>
    </source>
</evidence>